<organism evidence="2 3">
    <name type="scientific">Ornithinimicrobium pratense</name>
    <dbReference type="NCBI Taxonomy" id="2593973"/>
    <lineage>
        <taxon>Bacteria</taxon>
        <taxon>Bacillati</taxon>
        <taxon>Actinomycetota</taxon>
        <taxon>Actinomycetes</taxon>
        <taxon>Micrococcales</taxon>
        <taxon>Ornithinimicrobiaceae</taxon>
        <taxon>Ornithinimicrobium</taxon>
    </lineage>
</organism>
<proteinExistence type="predicted"/>
<dbReference type="RefSeq" id="WP_158060119.1">
    <property type="nucleotide sequence ID" value="NZ_CP044427.1"/>
</dbReference>
<accession>A0A5J6V235</accession>
<dbReference type="EMBL" id="CP044427">
    <property type="protein sequence ID" value="QFG67727.1"/>
    <property type="molecule type" value="Genomic_DNA"/>
</dbReference>
<protein>
    <submittedName>
        <fullName evidence="2">Uncharacterized protein</fullName>
    </submittedName>
</protein>
<feature type="transmembrane region" description="Helical" evidence="1">
    <location>
        <begin position="42"/>
        <end position="61"/>
    </location>
</feature>
<evidence type="ECO:0000313" key="2">
    <source>
        <dbReference type="EMBL" id="QFG67727.1"/>
    </source>
</evidence>
<keyword evidence="1" id="KW-1133">Transmembrane helix</keyword>
<gene>
    <name evidence="2" type="ORF">FY030_02390</name>
</gene>
<evidence type="ECO:0000256" key="1">
    <source>
        <dbReference type="SAM" id="Phobius"/>
    </source>
</evidence>
<keyword evidence="3" id="KW-1185">Reference proteome</keyword>
<dbReference type="KEGG" id="serw:FY030_02390"/>
<evidence type="ECO:0000313" key="3">
    <source>
        <dbReference type="Proteomes" id="UP000326546"/>
    </source>
</evidence>
<sequence length="462" mass="48758">MSETDRDVLALLDRAAADSPPLHLDRDAVIGRGRQIARRRRAGGTGMAIGALALAGAVWLGPGLGSDLLGTQQISPASVSWEVDEPTRLTVLDGVTRGGNVSPLTVTKGPDGSASATFTVEGVEETVEGRTMAGGVDLFVGGRATVAVWADPEGDQHQVQPWPNSYRGYEIGRAQGDDDLWYLVSDAGYLPEDLLFFSDHDVWTASGTVAETVELTDGRAEAVAFSLSGLDVTGVVHHGSLNVMEADSFGLTGGEEAWWRGGDVYSVTIVRAPDEATHVRPVWLDEEDAVRLVGGRAETVRVGDAAYSTFSHAGEENPLDPASLSPSTFQWSADGHTWHNKGDDGEGIDDPVTTVGPGARILLLGEAYEVAVDAYGWPQLLEADGTVFLTVSDSDGPPGGSGGGGIIMWRQHWWPWSDHHKVHFSYSHGDRDPEPPPVSGQDVVTITGPAGEVSVVAVPAGS</sequence>
<reference evidence="2 3" key="1">
    <citation type="submission" date="2019-09" db="EMBL/GenBank/DDBJ databases">
        <title>Serinicoccus pratensis sp. nov., isolated from meadow soil.</title>
        <authorList>
            <person name="Zhang W."/>
        </authorList>
    </citation>
    <scope>NUCLEOTIDE SEQUENCE [LARGE SCALE GENOMIC DNA]</scope>
    <source>
        <strain evidence="2 3">W204</strain>
    </source>
</reference>
<dbReference type="Proteomes" id="UP000326546">
    <property type="component" value="Chromosome"/>
</dbReference>
<keyword evidence="1" id="KW-0472">Membrane</keyword>
<name>A0A5J6V235_9MICO</name>
<dbReference type="AlphaFoldDB" id="A0A5J6V235"/>
<dbReference type="OrthoDB" id="4855758at2"/>
<keyword evidence="1" id="KW-0812">Transmembrane</keyword>